<evidence type="ECO:0000313" key="2">
    <source>
        <dbReference type="EMBL" id="ATE57859.1"/>
    </source>
</evidence>
<sequence length="171" mass="18422">MTESLLSRVWAQVAIALDRAASGAAGSLWRMQWKYLQAERSLLAYVARLGGVLPTRSVAFPGHVEPDAHFGPSPERHQPGTAPPGTGRGADRVGRAAGGPHEHISRMLSSGFFDGKPLDTKSDHHLRMLNYASTHVEPKAAIWARDSGVLPGGRERSPRRADHARVAARPG</sequence>
<feature type="compositionally biased region" description="Basic and acidic residues" evidence="1">
    <location>
        <begin position="64"/>
        <end position="78"/>
    </location>
</feature>
<dbReference type="EMBL" id="CP023445">
    <property type="protein sequence ID" value="ATE57859.1"/>
    <property type="molecule type" value="Genomic_DNA"/>
</dbReference>
<feature type="region of interest" description="Disordered" evidence="1">
    <location>
        <begin position="148"/>
        <end position="171"/>
    </location>
</feature>
<dbReference type="Proteomes" id="UP000218505">
    <property type="component" value="Chromosome"/>
</dbReference>
<feature type="compositionally biased region" description="Basic and acidic residues" evidence="1">
    <location>
        <begin position="153"/>
        <end position="165"/>
    </location>
</feature>
<name>A0A290ZFW1_9PSEU</name>
<evidence type="ECO:0000256" key="1">
    <source>
        <dbReference type="SAM" id="MobiDB-lite"/>
    </source>
</evidence>
<keyword evidence="3" id="KW-1185">Reference proteome</keyword>
<reference evidence="2" key="1">
    <citation type="submission" date="2017-09" db="EMBL/GenBank/DDBJ databases">
        <title>Complete Genome Sequence of ansamitocin-producing Bacterium Actinosynnema pretiosum X47.</title>
        <authorList>
            <person name="Cao G."/>
            <person name="Zong G."/>
            <person name="Zhong C."/>
            <person name="Fu J."/>
        </authorList>
    </citation>
    <scope>NUCLEOTIDE SEQUENCE [LARGE SCALE GENOMIC DNA]</scope>
    <source>
        <strain evidence="2">X47</strain>
    </source>
</reference>
<accession>A0A290ZFW1</accession>
<dbReference type="Pfam" id="PF14428">
    <property type="entry name" value="DddA-like"/>
    <property type="match status" value="1"/>
</dbReference>
<dbReference type="InterPro" id="IPR032724">
    <property type="entry name" value="SCP1.201-like"/>
</dbReference>
<feature type="region of interest" description="Disordered" evidence="1">
    <location>
        <begin position="64"/>
        <end position="101"/>
    </location>
</feature>
<organism evidence="2 3">
    <name type="scientific">Actinosynnema pretiosum</name>
    <dbReference type="NCBI Taxonomy" id="42197"/>
    <lineage>
        <taxon>Bacteria</taxon>
        <taxon>Bacillati</taxon>
        <taxon>Actinomycetota</taxon>
        <taxon>Actinomycetes</taxon>
        <taxon>Pseudonocardiales</taxon>
        <taxon>Pseudonocardiaceae</taxon>
        <taxon>Actinosynnema</taxon>
    </lineage>
</organism>
<feature type="compositionally biased region" description="Basic and acidic residues" evidence="1">
    <location>
        <begin position="89"/>
        <end position="101"/>
    </location>
</feature>
<proteinExistence type="predicted"/>
<gene>
    <name evidence="2" type="ORF">CNX65_34885</name>
</gene>
<dbReference type="AlphaFoldDB" id="A0A290ZFW1"/>
<protein>
    <submittedName>
        <fullName evidence="2">Uncharacterized protein</fullName>
    </submittedName>
</protein>
<evidence type="ECO:0000313" key="3">
    <source>
        <dbReference type="Proteomes" id="UP000218505"/>
    </source>
</evidence>
<dbReference type="KEGG" id="apre:CNX65_34885"/>